<dbReference type="STRING" id="1513793.SAMN06296036_104177"/>
<keyword evidence="1 3" id="KW-0808">Transferase</keyword>
<dbReference type="SMART" id="SM00450">
    <property type="entry name" value="RHOD"/>
    <property type="match status" value="2"/>
</dbReference>
<evidence type="ECO:0000259" key="4">
    <source>
        <dbReference type="PROSITE" id="PS50206"/>
    </source>
</evidence>
<reference evidence="6" key="1">
    <citation type="submission" date="2017-04" db="EMBL/GenBank/DDBJ databases">
        <authorList>
            <person name="Varghese N."/>
            <person name="Submissions S."/>
        </authorList>
    </citation>
    <scope>NUCLEOTIDE SEQUENCE [LARGE SCALE GENOMIC DNA]</scope>
    <source>
        <strain evidence="6">RKEM611</strain>
    </source>
</reference>
<dbReference type="InterPro" id="IPR045078">
    <property type="entry name" value="TST/MPST-like"/>
</dbReference>
<dbReference type="PANTHER" id="PTHR11364">
    <property type="entry name" value="THIOSULFATE SULFERTANSFERASE"/>
    <property type="match status" value="1"/>
</dbReference>
<dbReference type="PROSITE" id="PS00683">
    <property type="entry name" value="RHODANESE_2"/>
    <property type="match status" value="1"/>
</dbReference>
<dbReference type="OrthoDB" id="9781034at2"/>
<sequence>MPYNLLISAEELHQILHQGSTVAIDCRYRLESPRWGLTQYRLGHIPGAIFIDMDHELSGPPTAGQTGRHPLPHRSTFHLTARQLGLSPKQQLVVYDQGPGCFASRAWWMFRWLGFENVAVLDGGFANWQKSNPVTQEIRTLPLADWDLPPEPFLVASAQDIMNHLGKIDLLDARNLDRFEGKNETIDPVAGHIQTARSAPFEKNLNSEGLFKEPSQLRSHYLGILSGKADEAICYCGSGVTATHNILAMKLAGLGEARLYPGSWSEWITDPKRPIETGS</sequence>
<dbReference type="CDD" id="cd01448">
    <property type="entry name" value="TST_Repeat_1"/>
    <property type="match status" value="1"/>
</dbReference>
<feature type="domain" description="Rhodanese" evidence="4">
    <location>
        <begin position="164"/>
        <end position="276"/>
    </location>
</feature>
<dbReference type="GO" id="GO:0004792">
    <property type="term" value="F:thiosulfate-cyanide sulfurtransferase activity"/>
    <property type="evidence" value="ECO:0007669"/>
    <property type="project" value="InterPro"/>
</dbReference>
<dbReference type="EMBL" id="FWZT01000004">
    <property type="protein sequence ID" value="SMF06933.1"/>
    <property type="molecule type" value="Genomic_DNA"/>
</dbReference>
<dbReference type="PROSITE" id="PS00380">
    <property type="entry name" value="RHODANESE_1"/>
    <property type="match status" value="1"/>
</dbReference>
<protein>
    <recommendedName>
        <fullName evidence="3">Sulfurtransferase</fullName>
    </recommendedName>
</protein>
<keyword evidence="5" id="KW-0670">Pyruvate</keyword>
<keyword evidence="2" id="KW-0677">Repeat</keyword>
<keyword evidence="6" id="KW-1185">Reference proteome</keyword>
<dbReference type="PROSITE" id="PS50206">
    <property type="entry name" value="RHODANESE_3"/>
    <property type="match status" value="2"/>
</dbReference>
<dbReference type="CDD" id="cd01449">
    <property type="entry name" value="TST_Repeat_2"/>
    <property type="match status" value="1"/>
</dbReference>
<feature type="domain" description="Rhodanese" evidence="4">
    <location>
        <begin position="17"/>
        <end position="137"/>
    </location>
</feature>
<evidence type="ECO:0000256" key="2">
    <source>
        <dbReference type="ARBA" id="ARBA00022737"/>
    </source>
</evidence>
<evidence type="ECO:0000256" key="3">
    <source>
        <dbReference type="RuleBase" id="RU000507"/>
    </source>
</evidence>
<gene>
    <name evidence="5" type="ORF">SAMN06296036_104177</name>
</gene>
<dbReference type="Gene3D" id="3.40.250.10">
    <property type="entry name" value="Rhodanese-like domain"/>
    <property type="match status" value="2"/>
</dbReference>
<evidence type="ECO:0000256" key="1">
    <source>
        <dbReference type="ARBA" id="ARBA00022679"/>
    </source>
</evidence>
<dbReference type="RefSeq" id="WP_132316708.1">
    <property type="nucleotide sequence ID" value="NZ_FWZT01000004.1"/>
</dbReference>
<name>A0A1Y6BED5_9BACT</name>
<dbReference type="SUPFAM" id="SSF52821">
    <property type="entry name" value="Rhodanese/Cell cycle control phosphatase"/>
    <property type="match status" value="2"/>
</dbReference>
<dbReference type="AlphaFoldDB" id="A0A1Y6BED5"/>
<accession>A0A1Y6BED5</accession>
<evidence type="ECO:0000313" key="6">
    <source>
        <dbReference type="Proteomes" id="UP000192907"/>
    </source>
</evidence>
<dbReference type="InterPro" id="IPR036873">
    <property type="entry name" value="Rhodanese-like_dom_sf"/>
</dbReference>
<evidence type="ECO:0000313" key="5">
    <source>
        <dbReference type="EMBL" id="SMF06933.1"/>
    </source>
</evidence>
<dbReference type="InterPro" id="IPR001307">
    <property type="entry name" value="Thiosulphate_STrfase_CS"/>
</dbReference>
<proteinExistence type="predicted"/>
<dbReference type="InterPro" id="IPR001763">
    <property type="entry name" value="Rhodanese-like_dom"/>
</dbReference>
<dbReference type="PANTHER" id="PTHR11364:SF27">
    <property type="entry name" value="SULFURTRANSFERASE"/>
    <property type="match status" value="1"/>
</dbReference>
<dbReference type="Pfam" id="PF00581">
    <property type="entry name" value="Rhodanese"/>
    <property type="match status" value="2"/>
</dbReference>
<dbReference type="Proteomes" id="UP000192907">
    <property type="component" value="Unassembled WGS sequence"/>
</dbReference>
<organism evidence="5 6">
    <name type="scientific">Pseudobacteriovorax antillogorgiicola</name>
    <dbReference type="NCBI Taxonomy" id="1513793"/>
    <lineage>
        <taxon>Bacteria</taxon>
        <taxon>Pseudomonadati</taxon>
        <taxon>Bdellovibrionota</taxon>
        <taxon>Oligoflexia</taxon>
        <taxon>Oligoflexales</taxon>
        <taxon>Pseudobacteriovoracaceae</taxon>
        <taxon>Pseudobacteriovorax</taxon>
    </lineage>
</organism>